<name>A0A202EAC8_9EURY</name>
<keyword evidence="3" id="KW-1185">Reference proteome</keyword>
<comment type="caution">
    <text evidence="2">The sequence shown here is derived from an EMBL/GenBank/DDBJ whole genome shotgun (WGS) entry which is preliminary data.</text>
</comment>
<dbReference type="AlphaFoldDB" id="A0A202EAC8"/>
<evidence type="ECO:0000313" key="3">
    <source>
        <dbReference type="Proteomes" id="UP000196084"/>
    </source>
</evidence>
<accession>A0A202EAC8</accession>
<protein>
    <submittedName>
        <fullName evidence="2">Uncharacterized protein</fullName>
    </submittedName>
</protein>
<feature type="transmembrane region" description="Helical" evidence="1">
    <location>
        <begin position="209"/>
        <end position="231"/>
    </location>
</feature>
<evidence type="ECO:0000313" key="2">
    <source>
        <dbReference type="EMBL" id="OVE85179.1"/>
    </source>
</evidence>
<dbReference type="Proteomes" id="UP000196084">
    <property type="component" value="Unassembled WGS sequence"/>
</dbReference>
<keyword evidence="1" id="KW-1133">Transmembrane helix</keyword>
<proteinExistence type="predicted"/>
<feature type="transmembrane region" description="Helical" evidence="1">
    <location>
        <begin position="151"/>
        <end position="171"/>
    </location>
</feature>
<keyword evidence="1" id="KW-0472">Membrane</keyword>
<sequence>MISLLVALVLVGFVAYPAALTYPYSQSPSSYSIAHESTEAFEETVGQDDVTPGDPVQVSSFDSSTQQALEEAKTLPRSQDDNRGDGWQRLGIVLVCDDRLLMCDEYEERPAFPDNVEAYEMYGIVEDDDGAVYLTHYDSGIWLNFRPIFEFVVKLVSFVPYAAFLTYSSVFRDQLRATEMMAFAGYGLALALLAFLFPYLYMFDLLPTSGYILGAIVPVTWIVIGVGLFCLGWQSQQHSEPTDTQHADDH</sequence>
<gene>
    <name evidence="2" type="ORF">B2G88_07025</name>
</gene>
<reference evidence="2 3" key="1">
    <citation type="submission" date="2017-02" db="EMBL/GenBank/DDBJ databases">
        <title>Natronthermophilus aegyptiacus gen. nov.,sp. nov., an aerobic, extremely halophilic alkalithermophilic archaeon isolated from the athalassohaline Wadi An Natrun, Egypt.</title>
        <authorList>
            <person name="Zhao B."/>
        </authorList>
    </citation>
    <scope>NUCLEOTIDE SEQUENCE [LARGE SCALE GENOMIC DNA]</scope>
    <source>
        <strain evidence="2 3">CGMCC 1.3597</strain>
    </source>
</reference>
<keyword evidence="1" id="KW-0812">Transmembrane</keyword>
<dbReference type="EMBL" id="MWPH01000002">
    <property type="protein sequence ID" value="OVE85179.1"/>
    <property type="molecule type" value="Genomic_DNA"/>
</dbReference>
<evidence type="ECO:0000256" key="1">
    <source>
        <dbReference type="SAM" id="Phobius"/>
    </source>
</evidence>
<organism evidence="2 3">
    <name type="scientific">Natronolimnobius baerhuensis</name>
    <dbReference type="NCBI Taxonomy" id="253108"/>
    <lineage>
        <taxon>Archaea</taxon>
        <taxon>Methanobacteriati</taxon>
        <taxon>Methanobacteriota</taxon>
        <taxon>Stenosarchaea group</taxon>
        <taxon>Halobacteria</taxon>
        <taxon>Halobacteriales</taxon>
        <taxon>Natrialbaceae</taxon>
        <taxon>Natronolimnobius</taxon>
    </lineage>
</organism>
<feature type="transmembrane region" description="Helical" evidence="1">
    <location>
        <begin position="183"/>
        <end position="203"/>
    </location>
</feature>